<dbReference type="Pfam" id="PF19653">
    <property type="entry name" value="DUF6156"/>
    <property type="match status" value="1"/>
</dbReference>
<protein>
    <submittedName>
        <fullName evidence="1">Uncharacterized protein</fullName>
    </submittedName>
</protein>
<evidence type="ECO:0000313" key="1">
    <source>
        <dbReference type="EMBL" id="OIR17907.1"/>
    </source>
</evidence>
<reference evidence="1" key="1">
    <citation type="submission" date="2016-10" db="EMBL/GenBank/DDBJ databases">
        <title>Sequence of Gallionella enrichment culture.</title>
        <authorList>
            <person name="Poehlein A."/>
            <person name="Muehling M."/>
            <person name="Daniel R."/>
        </authorList>
    </citation>
    <scope>NUCLEOTIDE SEQUENCE</scope>
</reference>
<dbReference type="AlphaFoldDB" id="A0A1J5TCR9"/>
<dbReference type="EMBL" id="MLJW01000004">
    <property type="protein sequence ID" value="OIR17907.1"/>
    <property type="molecule type" value="Genomic_DNA"/>
</dbReference>
<accession>A0A1J5TCR9</accession>
<gene>
    <name evidence="1" type="ORF">GALL_21290</name>
</gene>
<comment type="caution">
    <text evidence="1">The sequence shown here is derived from an EMBL/GenBank/DDBJ whole genome shotgun (WGS) entry which is preliminary data.</text>
</comment>
<name>A0A1J5TCR9_9ZZZZ</name>
<sequence>MCEELQGKCRYFVTYSGVKLPLKLSQPLDEDALSNRNTFFRAYFDDQERMTGLQKLVYGEVELEHHYAYYDNGTLKQAVVIDAEGDATTLHFDDRSMDNAGVQETQA</sequence>
<proteinExistence type="predicted"/>
<organism evidence="1">
    <name type="scientific">mine drainage metagenome</name>
    <dbReference type="NCBI Taxonomy" id="410659"/>
    <lineage>
        <taxon>unclassified sequences</taxon>
        <taxon>metagenomes</taxon>
        <taxon>ecological metagenomes</taxon>
    </lineage>
</organism>
<dbReference type="InterPro" id="IPR046154">
    <property type="entry name" value="DUF6156"/>
</dbReference>